<protein>
    <recommendedName>
        <fullName evidence="4">Peptidase S9 prolyl oligopeptidase catalytic domain-containing protein</fullName>
    </recommendedName>
</protein>
<dbReference type="EMBL" id="BAABCJ010000001">
    <property type="protein sequence ID" value="GAA3693119.1"/>
    <property type="molecule type" value="Genomic_DNA"/>
</dbReference>
<feature type="region of interest" description="Disordered" evidence="1">
    <location>
        <begin position="314"/>
        <end position="334"/>
    </location>
</feature>
<name>A0ABP7CP70_9MICC</name>
<reference evidence="3" key="1">
    <citation type="journal article" date="2019" name="Int. J. Syst. Evol. Microbiol.">
        <title>The Global Catalogue of Microorganisms (GCM) 10K type strain sequencing project: providing services to taxonomists for standard genome sequencing and annotation.</title>
        <authorList>
            <consortium name="The Broad Institute Genomics Platform"/>
            <consortium name="The Broad Institute Genome Sequencing Center for Infectious Disease"/>
            <person name="Wu L."/>
            <person name="Ma J."/>
        </authorList>
    </citation>
    <scope>NUCLEOTIDE SEQUENCE [LARGE SCALE GENOMIC DNA]</scope>
    <source>
        <strain evidence="3">JCM 16961</strain>
    </source>
</reference>
<dbReference type="SUPFAM" id="SSF53474">
    <property type="entry name" value="alpha/beta-Hydrolases"/>
    <property type="match status" value="2"/>
</dbReference>
<comment type="caution">
    <text evidence="2">The sequence shown here is derived from an EMBL/GenBank/DDBJ whole genome shotgun (WGS) entry which is preliminary data.</text>
</comment>
<organism evidence="2 3">
    <name type="scientific">Zhihengliuella alba</name>
    <dbReference type="NCBI Taxonomy" id="547018"/>
    <lineage>
        <taxon>Bacteria</taxon>
        <taxon>Bacillati</taxon>
        <taxon>Actinomycetota</taxon>
        <taxon>Actinomycetes</taxon>
        <taxon>Micrococcales</taxon>
        <taxon>Micrococcaceae</taxon>
        <taxon>Zhihengliuella</taxon>
    </lineage>
</organism>
<sequence>MRTVISEKHEFYGLPEYAVDEIDDISVVAGAAIYHLPIGDGMILSFVLRGHGAESDLLRVALHGARTAKVKLPYFLRVNSSLQDPYPFLAFSDPTLGLDRGNLLSWYLGTPRVDVDDWMEAVIRHVASKIDSGGVIFEGSSGGGFAALRLSARFSSSVALCFSPQTDTFNYLGGVFVKRVVRNLFGAADRDVVQSAYPYRFSVIDLYRDGMHRNNLVTYAQNDGDDEHVRDHMSPFLQSIEYDAATGRSNLDNFVLVREHVADGHGPHPITRWNELFEESVQRLRRHIMAADPLPPGAEPSCDRRGQVGLSGVDRADSADAPENIGDGATPMPVVAPTDFSDGRLAFRVYPPKDHATASRTLVAFLHSVVDPTVHPHPFLDSPLRPRELGAWSVVIPDPTFSSGSTLRVGWYLGQESWDPLLDVEKALLRVAERTDCEEVLLVAPSTAAIIASRLVARSTVFSALFLAPVFSLADEGRDSKFVRRVHESAFPSFASIQDVARSDSRASWIQMDAARVRVFVNSSSPSWGAVGSVGLDQVNAARASSVLLPESREGLFSGQQTAANPAGVASIIEEHLNG</sequence>
<accession>A0ABP7CP70</accession>
<keyword evidence="3" id="KW-1185">Reference proteome</keyword>
<dbReference type="Proteomes" id="UP001501536">
    <property type="component" value="Unassembled WGS sequence"/>
</dbReference>
<gene>
    <name evidence="2" type="ORF">GCM10022377_02090</name>
</gene>
<evidence type="ECO:0000256" key="1">
    <source>
        <dbReference type="SAM" id="MobiDB-lite"/>
    </source>
</evidence>
<proteinExistence type="predicted"/>
<evidence type="ECO:0008006" key="4">
    <source>
        <dbReference type="Google" id="ProtNLM"/>
    </source>
</evidence>
<evidence type="ECO:0000313" key="3">
    <source>
        <dbReference type="Proteomes" id="UP001501536"/>
    </source>
</evidence>
<dbReference type="InterPro" id="IPR029058">
    <property type="entry name" value="AB_hydrolase_fold"/>
</dbReference>
<evidence type="ECO:0000313" key="2">
    <source>
        <dbReference type="EMBL" id="GAA3693119.1"/>
    </source>
</evidence>